<name>A0ABW4B7S2_9LACO</name>
<dbReference type="Proteomes" id="UP001597249">
    <property type="component" value="Unassembled WGS sequence"/>
</dbReference>
<dbReference type="SUPFAM" id="SSF46894">
    <property type="entry name" value="C-terminal effector domain of the bipartite response regulators"/>
    <property type="match status" value="1"/>
</dbReference>
<gene>
    <name evidence="3" type="ORF">ACFQ3L_00545</name>
</gene>
<evidence type="ECO:0000256" key="1">
    <source>
        <dbReference type="ARBA" id="ARBA00023015"/>
    </source>
</evidence>
<evidence type="ECO:0000313" key="4">
    <source>
        <dbReference type="Proteomes" id="UP001597249"/>
    </source>
</evidence>
<dbReference type="RefSeq" id="WP_125584533.1">
    <property type="nucleotide sequence ID" value="NZ_JBHTMO010000001.1"/>
</dbReference>
<evidence type="ECO:0000256" key="2">
    <source>
        <dbReference type="ARBA" id="ARBA00023163"/>
    </source>
</evidence>
<keyword evidence="2" id="KW-0804">Transcription</keyword>
<sequence length="325" mass="35822">MLTDFVVQLFDDQPRRETAVYMLLNGKKTLSVLFAALQHGQLQWLQLYPTLAREDFQAAVAQLIQAGALRQADKGLVLADPAAQARAAVKVPLPVHYQPWMGLAGFEQRFLLAVQAVSEASYHEARYRPAVRDWGVQQAIRRWYRQAARADFPGELTAAFAALPAPAADRLASRLIGHDFVGSAQPLDLAGQLQKLDDLAQLVTLIAAHPEWPALTSLWGGRVQLLSPSNYRACQLIEQGQTRAQVASQLRLKASTVNEHLLAATIFGWQPPVAALYSPALLAAFAGVNGQEQDYQKLLAALPGAEFFHVRLFQILNLQGRWPHA</sequence>
<comment type="caution">
    <text evidence="3">The sequence shown here is derived from an EMBL/GenBank/DDBJ whole genome shotgun (WGS) entry which is preliminary data.</text>
</comment>
<keyword evidence="1" id="KW-0805">Transcription regulation</keyword>
<reference evidence="4" key="1">
    <citation type="journal article" date="2019" name="Int. J. Syst. Evol. Microbiol.">
        <title>The Global Catalogue of Microorganisms (GCM) 10K type strain sequencing project: providing services to taxonomists for standard genome sequencing and annotation.</title>
        <authorList>
            <consortium name="The Broad Institute Genomics Platform"/>
            <consortium name="The Broad Institute Genome Sequencing Center for Infectious Disease"/>
            <person name="Wu L."/>
            <person name="Ma J."/>
        </authorList>
    </citation>
    <scope>NUCLEOTIDE SEQUENCE [LARGE SCALE GENOMIC DNA]</scope>
    <source>
        <strain evidence="4">CCM 8911</strain>
    </source>
</reference>
<dbReference type="InterPro" id="IPR016032">
    <property type="entry name" value="Sig_transdc_resp-reg_C-effctor"/>
</dbReference>
<keyword evidence="4" id="KW-1185">Reference proteome</keyword>
<dbReference type="EMBL" id="JBHTMO010000001">
    <property type="protein sequence ID" value="MFD1392078.1"/>
    <property type="molecule type" value="Genomic_DNA"/>
</dbReference>
<protein>
    <recommendedName>
        <fullName evidence="5">Helicase Helix-turn-helix domain-containing protein</fullName>
    </recommendedName>
</protein>
<evidence type="ECO:0008006" key="5">
    <source>
        <dbReference type="Google" id="ProtNLM"/>
    </source>
</evidence>
<proteinExistence type="predicted"/>
<organism evidence="3 4">
    <name type="scientific">Lacticaseibacillus jixianensis</name>
    <dbReference type="NCBI Taxonomy" id="2486012"/>
    <lineage>
        <taxon>Bacteria</taxon>
        <taxon>Bacillati</taxon>
        <taxon>Bacillota</taxon>
        <taxon>Bacilli</taxon>
        <taxon>Lactobacillales</taxon>
        <taxon>Lactobacillaceae</taxon>
        <taxon>Lacticaseibacillus</taxon>
    </lineage>
</organism>
<accession>A0ABW4B7S2</accession>
<evidence type="ECO:0000313" key="3">
    <source>
        <dbReference type="EMBL" id="MFD1392078.1"/>
    </source>
</evidence>